<dbReference type="RefSeq" id="WP_060407996.1">
    <property type="nucleotide sequence ID" value="NZ_CABMLT010000011.1"/>
</dbReference>
<dbReference type="InterPro" id="IPR001173">
    <property type="entry name" value="Glyco_trans_2-like"/>
</dbReference>
<protein>
    <submittedName>
        <fullName evidence="2">Glycosyltransferase</fullName>
    </submittedName>
</protein>
<dbReference type="PANTHER" id="PTHR43685:SF2">
    <property type="entry name" value="GLYCOSYLTRANSFERASE 2-LIKE DOMAIN-CONTAINING PROTEIN"/>
    <property type="match status" value="1"/>
</dbReference>
<dbReference type="InterPro" id="IPR029044">
    <property type="entry name" value="Nucleotide-diphossugar_trans"/>
</dbReference>
<proteinExistence type="predicted"/>
<reference evidence="2 3" key="1">
    <citation type="journal article" date="2019" name="Nat. Med.">
        <title>A library of human gut bacterial isolates paired with longitudinal multiomics data enables mechanistic microbiome research.</title>
        <authorList>
            <person name="Poyet M."/>
            <person name="Groussin M."/>
            <person name="Gibbons S.M."/>
            <person name="Avila-Pacheco J."/>
            <person name="Jiang X."/>
            <person name="Kearney S.M."/>
            <person name="Perrotta A.R."/>
            <person name="Berdy B."/>
            <person name="Zhao S."/>
            <person name="Lieberman T.D."/>
            <person name="Swanson P.K."/>
            <person name="Smith M."/>
            <person name="Roesemann S."/>
            <person name="Alexander J.E."/>
            <person name="Rich S.A."/>
            <person name="Livny J."/>
            <person name="Vlamakis H."/>
            <person name="Clish C."/>
            <person name="Bullock K."/>
            <person name="Deik A."/>
            <person name="Scott J."/>
            <person name="Pierce K.A."/>
            <person name="Xavier R.J."/>
            <person name="Alm E.J."/>
        </authorList>
    </citation>
    <scope>NUCLEOTIDE SEQUENCE [LARGE SCALE GENOMIC DNA]</scope>
    <source>
        <strain evidence="2 3">BIOML-A6</strain>
    </source>
</reference>
<gene>
    <name evidence="2" type="ORF">F2Y81_15855</name>
</gene>
<comment type="caution">
    <text evidence="2">The sequence shown here is derived from an EMBL/GenBank/DDBJ whole genome shotgun (WGS) entry which is preliminary data.</text>
</comment>
<dbReference type="EMBL" id="VVYV01000027">
    <property type="protein sequence ID" value="KAA5416331.1"/>
    <property type="molecule type" value="Genomic_DNA"/>
</dbReference>
<dbReference type="GO" id="GO:0016740">
    <property type="term" value="F:transferase activity"/>
    <property type="evidence" value="ECO:0007669"/>
    <property type="project" value="UniProtKB-KW"/>
</dbReference>
<dbReference type="Pfam" id="PF00535">
    <property type="entry name" value="Glycos_transf_2"/>
    <property type="match status" value="1"/>
</dbReference>
<name>A0A120A364_9BACE</name>
<feature type="domain" description="Glycosyltransferase 2-like" evidence="1">
    <location>
        <begin position="4"/>
        <end position="130"/>
    </location>
</feature>
<dbReference type="Gene3D" id="3.90.550.10">
    <property type="entry name" value="Spore Coat Polysaccharide Biosynthesis Protein SpsA, Chain A"/>
    <property type="match status" value="1"/>
</dbReference>
<evidence type="ECO:0000313" key="3">
    <source>
        <dbReference type="Proteomes" id="UP000448877"/>
    </source>
</evidence>
<dbReference type="CDD" id="cd06433">
    <property type="entry name" value="GT_2_WfgS_like"/>
    <property type="match status" value="1"/>
</dbReference>
<keyword evidence="2" id="KW-0808">Transferase</keyword>
<evidence type="ECO:0000313" key="2">
    <source>
        <dbReference type="EMBL" id="KAA5416331.1"/>
    </source>
</evidence>
<accession>A0A120A364</accession>
<dbReference type="SUPFAM" id="SSF53448">
    <property type="entry name" value="Nucleotide-diphospho-sugar transferases"/>
    <property type="match status" value="1"/>
</dbReference>
<sequence>MKFSIIIATYNAESAIRMTLESIRRQKCKEFELLIVDGGSSDSTCKICKEYQDIVSIMISEKDKGLYDAWNKGIALAKGEWILFVGAGDLLSEDALMNYLFFLNNHTECFDYISAVVIRCNNQGHELSRIKGEWTWDTFRKVMNVAHVASLHNRILFQEVGVFDINYKICADYELLLRKRDRLKAGFVDFVVAKMPIGGCSFSTNALFESVRAKIRSGGQPKIESYFYALIQYAMLKTFKIRHSNYLRLK</sequence>
<evidence type="ECO:0000259" key="1">
    <source>
        <dbReference type="Pfam" id="PF00535"/>
    </source>
</evidence>
<organism evidence="2 3">
    <name type="scientific">Bacteroides cellulosilyticus</name>
    <dbReference type="NCBI Taxonomy" id="246787"/>
    <lineage>
        <taxon>Bacteria</taxon>
        <taxon>Pseudomonadati</taxon>
        <taxon>Bacteroidota</taxon>
        <taxon>Bacteroidia</taxon>
        <taxon>Bacteroidales</taxon>
        <taxon>Bacteroidaceae</taxon>
        <taxon>Bacteroides</taxon>
    </lineage>
</organism>
<dbReference type="Proteomes" id="UP000448877">
    <property type="component" value="Unassembled WGS sequence"/>
</dbReference>
<dbReference type="AlphaFoldDB" id="A0A120A364"/>
<dbReference type="PANTHER" id="PTHR43685">
    <property type="entry name" value="GLYCOSYLTRANSFERASE"/>
    <property type="match status" value="1"/>
</dbReference>
<dbReference type="InterPro" id="IPR050834">
    <property type="entry name" value="Glycosyltransf_2"/>
</dbReference>